<dbReference type="SUPFAM" id="SSF54373">
    <property type="entry name" value="FAD-linked reductases, C-terminal domain"/>
    <property type="match status" value="1"/>
</dbReference>
<dbReference type="PANTHER" id="PTHR11552:SF227">
    <property type="entry name" value="GLUCOSE DEHYDROGENASE [FAD, QUINONE]-LIKE PROTEIN"/>
    <property type="match status" value="1"/>
</dbReference>
<evidence type="ECO:0000256" key="1">
    <source>
        <dbReference type="ARBA" id="ARBA00010790"/>
    </source>
</evidence>
<dbReference type="Gene3D" id="3.30.410.40">
    <property type="match status" value="1"/>
</dbReference>
<reference evidence="3 4" key="1">
    <citation type="submission" date="2020-04" db="EMBL/GenBank/DDBJ databases">
        <authorList>
            <person name="Alioto T."/>
            <person name="Alioto T."/>
            <person name="Gomez Garrido J."/>
        </authorList>
    </citation>
    <scope>NUCLEOTIDE SEQUENCE [LARGE SCALE GENOMIC DNA]</scope>
</reference>
<dbReference type="PROSITE" id="PS00624">
    <property type="entry name" value="GMC_OXRED_2"/>
    <property type="match status" value="1"/>
</dbReference>
<comment type="caution">
    <text evidence="3">The sequence shown here is derived from an EMBL/GenBank/DDBJ whole genome shotgun (WGS) entry which is preliminary data.</text>
</comment>
<dbReference type="GO" id="GO:0016614">
    <property type="term" value="F:oxidoreductase activity, acting on CH-OH group of donors"/>
    <property type="evidence" value="ECO:0007669"/>
    <property type="project" value="InterPro"/>
</dbReference>
<dbReference type="Pfam" id="PF00732">
    <property type="entry name" value="GMC_oxred_N"/>
    <property type="match status" value="1"/>
</dbReference>
<organism evidence="3 4">
    <name type="scientific">Cloeon dipterum</name>
    <dbReference type="NCBI Taxonomy" id="197152"/>
    <lineage>
        <taxon>Eukaryota</taxon>
        <taxon>Metazoa</taxon>
        <taxon>Ecdysozoa</taxon>
        <taxon>Arthropoda</taxon>
        <taxon>Hexapoda</taxon>
        <taxon>Insecta</taxon>
        <taxon>Pterygota</taxon>
        <taxon>Palaeoptera</taxon>
        <taxon>Ephemeroptera</taxon>
        <taxon>Pisciforma</taxon>
        <taxon>Baetidae</taxon>
        <taxon>Cloeon</taxon>
    </lineage>
</organism>
<accession>A0A8S1CYD6</accession>
<dbReference type="AlphaFoldDB" id="A0A8S1CYD6"/>
<dbReference type="Pfam" id="PF05199">
    <property type="entry name" value="GMC_oxred_C"/>
    <property type="match status" value="1"/>
</dbReference>
<dbReference type="Proteomes" id="UP000494165">
    <property type="component" value="Unassembled WGS sequence"/>
</dbReference>
<dbReference type="GO" id="GO:0050660">
    <property type="term" value="F:flavin adenine dinucleotide binding"/>
    <property type="evidence" value="ECO:0007669"/>
    <property type="project" value="InterPro"/>
</dbReference>
<dbReference type="InterPro" id="IPR036188">
    <property type="entry name" value="FAD/NAD-bd_sf"/>
</dbReference>
<feature type="domain" description="Glucose-methanol-choline oxidoreductase N-terminal" evidence="2">
    <location>
        <begin position="92"/>
        <end position="106"/>
    </location>
</feature>
<sequence>MESGFQPVDYNSGELLGFSRLQVTQRNGTRCSGSKAFIRPVRNRANLHVAKEAQATKILINPETKRAWGVEFQRRNGRYVVKARKEVILSAGAIDSPKLLMLSGIGPRDHLESFNITVLKDSPGVGNNLQEHVSMSGLTFLVNDTVALIEDRLARLEPFLQYVNEGSGPLTLAGGVEGLGYLRTKVAQTPLDYPDMELIFASGSLNSDDGRVVRKGLGMRDDVYDAVFKPINSKDAWTVWPMILKPNSRGWVRLKSKNPMAWPIMYGNYFDDPNDLESVVEGIKFSIELSKTRAFQKYNSTLHDIPLPGCAHLEFNTDDYWRCAVRQMTTTLHHQCGTAKMGPASDPDAVVDHELQVHGIKGLRVVDASIIPRIPAAHTNAVCFMIGEKASDIIKSQYGK</sequence>
<comment type="similarity">
    <text evidence="1">Belongs to the GMC oxidoreductase family.</text>
</comment>
<dbReference type="InterPro" id="IPR012132">
    <property type="entry name" value="GMC_OxRdtase"/>
</dbReference>
<dbReference type="InterPro" id="IPR007867">
    <property type="entry name" value="GMC_OxRtase_C"/>
</dbReference>
<dbReference type="OrthoDB" id="269227at2759"/>
<dbReference type="PANTHER" id="PTHR11552">
    <property type="entry name" value="GLUCOSE-METHANOL-CHOLINE GMC OXIDOREDUCTASE"/>
    <property type="match status" value="1"/>
</dbReference>
<dbReference type="EMBL" id="CADEPI010000095">
    <property type="protein sequence ID" value="CAB3374233.1"/>
    <property type="molecule type" value="Genomic_DNA"/>
</dbReference>
<dbReference type="InterPro" id="IPR000172">
    <property type="entry name" value="GMC_OxRdtase_N"/>
</dbReference>
<evidence type="ECO:0000313" key="3">
    <source>
        <dbReference type="EMBL" id="CAB3374233.1"/>
    </source>
</evidence>
<name>A0A8S1CYD6_9INSE</name>
<dbReference type="SUPFAM" id="SSF51905">
    <property type="entry name" value="FAD/NAD(P)-binding domain"/>
    <property type="match status" value="1"/>
</dbReference>
<gene>
    <name evidence="3" type="ORF">CLODIP_2_CD10771</name>
</gene>
<evidence type="ECO:0000313" key="4">
    <source>
        <dbReference type="Proteomes" id="UP000494165"/>
    </source>
</evidence>
<dbReference type="Gene3D" id="3.50.50.60">
    <property type="entry name" value="FAD/NAD(P)-binding domain"/>
    <property type="match status" value="2"/>
</dbReference>
<proteinExistence type="inferred from homology"/>
<evidence type="ECO:0000259" key="2">
    <source>
        <dbReference type="PROSITE" id="PS00624"/>
    </source>
</evidence>
<keyword evidence="4" id="KW-1185">Reference proteome</keyword>
<protein>
    <recommendedName>
        <fullName evidence="2">Glucose-methanol-choline oxidoreductase N-terminal domain-containing protein</fullName>
    </recommendedName>
</protein>